<feature type="signal peptide" evidence="1">
    <location>
        <begin position="1"/>
        <end position="19"/>
    </location>
</feature>
<protein>
    <recommendedName>
        <fullName evidence="3">Secreted protein</fullName>
    </recommendedName>
</protein>
<sequence length="71" mass="8148">MIFLLSILSSSSSILVSLSRILEISSSFWGLRCPDQREALVFHKESTHSRFSRMEVKTSIVKYKRIASRSI</sequence>
<organism evidence="2">
    <name type="scientific">Prunus dulcis</name>
    <name type="common">Almond</name>
    <name type="synonym">Amygdalus dulcis</name>
    <dbReference type="NCBI Taxonomy" id="3755"/>
    <lineage>
        <taxon>Eukaryota</taxon>
        <taxon>Viridiplantae</taxon>
        <taxon>Streptophyta</taxon>
        <taxon>Embryophyta</taxon>
        <taxon>Tracheophyta</taxon>
        <taxon>Spermatophyta</taxon>
        <taxon>Magnoliopsida</taxon>
        <taxon>eudicotyledons</taxon>
        <taxon>Gunneridae</taxon>
        <taxon>Pentapetalae</taxon>
        <taxon>rosids</taxon>
        <taxon>fabids</taxon>
        <taxon>Rosales</taxon>
        <taxon>Rosaceae</taxon>
        <taxon>Amygdaloideae</taxon>
        <taxon>Amygdaleae</taxon>
        <taxon>Prunus</taxon>
    </lineage>
</organism>
<feature type="chain" id="PRO_5021440393" description="Secreted protein" evidence="1">
    <location>
        <begin position="20"/>
        <end position="71"/>
    </location>
</feature>
<evidence type="ECO:0000256" key="1">
    <source>
        <dbReference type="SAM" id="SignalP"/>
    </source>
</evidence>
<name>A0A4Y1QZ90_PRUDU</name>
<proteinExistence type="predicted"/>
<evidence type="ECO:0000313" key="2">
    <source>
        <dbReference type="EMBL" id="BBG97144.1"/>
    </source>
</evidence>
<evidence type="ECO:0008006" key="3">
    <source>
        <dbReference type="Google" id="ProtNLM"/>
    </source>
</evidence>
<gene>
    <name evidence="2" type="ORF">Prudu_006174</name>
</gene>
<accession>A0A4Y1QZ90</accession>
<dbReference type="EMBL" id="AP019298">
    <property type="protein sequence ID" value="BBG97144.1"/>
    <property type="molecule type" value="Genomic_DNA"/>
</dbReference>
<reference evidence="2" key="1">
    <citation type="journal article" date="2019" name="Science">
        <title>Mutation of a bHLH transcription factor allowed almond domestication.</title>
        <authorList>
            <person name="Sanchez-Perez R."/>
            <person name="Pavan S."/>
            <person name="Mazzeo R."/>
            <person name="Moldovan C."/>
            <person name="Aiese Cigliano R."/>
            <person name="Del Cueto J."/>
            <person name="Ricciardi F."/>
            <person name="Lotti C."/>
            <person name="Ricciardi L."/>
            <person name="Dicenta F."/>
            <person name="Lopez-Marques R.L."/>
            <person name="Lindberg Moller B."/>
        </authorList>
    </citation>
    <scope>NUCLEOTIDE SEQUENCE</scope>
</reference>
<keyword evidence="1" id="KW-0732">Signal</keyword>
<dbReference type="AlphaFoldDB" id="A0A4Y1QZ90"/>